<reference evidence="1 3" key="1">
    <citation type="submission" date="2013-02" db="EMBL/GenBank/DDBJ databases">
        <title>The Genome Sequence of Enterococcus gilvus ATCC BAA-350.</title>
        <authorList>
            <consortium name="The Broad Institute Genome Sequencing Platform"/>
            <consortium name="The Broad Institute Genome Sequencing Center for Infectious Disease"/>
            <person name="Earl A.M."/>
            <person name="Gilmore M.S."/>
            <person name="Lebreton F."/>
            <person name="Walker B."/>
            <person name="Young S.K."/>
            <person name="Zeng Q."/>
            <person name="Gargeya S."/>
            <person name="Fitzgerald M."/>
            <person name="Haas B."/>
            <person name="Abouelleil A."/>
            <person name="Alvarado L."/>
            <person name="Arachchi H.M."/>
            <person name="Berlin A.M."/>
            <person name="Chapman S.B."/>
            <person name="Dewar J."/>
            <person name="Goldberg J."/>
            <person name="Griggs A."/>
            <person name="Gujja S."/>
            <person name="Hansen M."/>
            <person name="Howarth C."/>
            <person name="Imamovic A."/>
            <person name="Larimer J."/>
            <person name="McCowan C."/>
            <person name="Murphy C."/>
            <person name="Neiman D."/>
            <person name="Pearson M."/>
            <person name="Priest M."/>
            <person name="Roberts A."/>
            <person name="Saif S."/>
            <person name="Shea T."/>
            <person name="Sisk P."/>
            <person name="Sykes S."/>
            <person name="Wortman J."/>
            <person name="Nusbaum C."/>
            <person name="Birren B."/>
        </authorList>
    </citation>
    <scope>NUCLEOTIDE SEQUENCE [LARGE SCALE GENOMIC DNA]</scope>
    <source>
        <strain evidence="1 3">ATCC BAA-350</strain>
    </source>
</reference>
<evidence type="ECO:0000313" key="4">
    <source>
        <dbReference type="Proteomes" id="UP000014160"/>
    </source>
</evidence>
<dbReference type="HOGENOM" id="CLU_2368504_0_0_9"/>
<dbReference type="Proteomes" id="UP000014160">
    <property type="component" value="Unassembled WGS sequence"/>
</dbReference>
<evidence type="ECO:0000313" key="2">
    <source>
        <dbReference type="EMBL" id="EOW81791.1"/>
    </source>
</evidence>
<proteinExistence type="predicted"/>
<gene>
    <name evidence="2" type="ORF">I592_01091</name>
    <name evidence="1" type="ORF">UKC_02870</name>
</gene>
<reference evidence="2 4" key="2">
    <citation type="submission" date="2013-03" db="EMBL/GenBank/DDBJ databases">
        <title>The Genome Sequence of Enterococcus gilvus ATCC BAA-350 (PacBio/Illumina hybrid assembly).</title>
        <authorList>
            <consortium name="The Broad Institute Genomics Platform"/>
            <consortium name="The Broad Institute Genome Sequencing Center for Infectious Disease"/>
            <person name="Earl A."/>
            <person name="Russ C."/>
            <person name="Gilmore M."/>
            <person name="Surin D."/>
            <person name="Walker B."/>
            <person name="Young S."/>
            <person name="Zeng Q."/>
            <person name="Gargeya S."/>
            <person name="Fitzgerald M."/>
            <person name="Haas B."/>
            <person name="Abouelleil A."/>
            <person name="Allen A.W."/>
            <person name="Alvarado L."/>
            <person name="Arachchi H.M."/>
            <person name="Berlin A.M."/>
            <person name="Chapman S.B."/>
            <person name="Gainer-Dewar J."/>
            <person name="Goldberg J."/>
            <person name="Griggs A."/>
            <person name="Gujja S."/>
            <person name="Hansen M."/>
            <person name="Howarth C."/>
            <person name="Imamovic A."/>
            <person name="Ireland A."/>
            <person name="Larimer J."/>
            <person name="McCowan C."/>
            <person name="Murphy C."/>
            <person name="Pearson M."/>
            <person name="Poon T.W."/>
            <person name="Priest M."/>
            <person name="Roberts A."/>
            <person name="Saif S."/>
            <person name="Shea T."/>
            <person name="Sisk P."/>
            <person name="Sykes S."/>
            <person name="Wortman J."/>
            <person name="Nusbaum C."/>
            <person name="Birren B."/>
        </authorList>
    </citation>
    <scope>NUCLEOTIDE SEQUENCE [LARGE SCALE GENOMIC DNA]</scope>
    <source>
        <strain evidence="2 4">ATCC BAA-350</strain>
    </source>
</reference>
<comment type="caution">
    <text evidence="1">The sequence shown here is derived from an EMBL/GenBank/DDBJ whole genome shotgun (WGS) entry which is preliminary data.</text>
</comment>
<keyword evidence="4" id="KW-1185">Reference proteome</keyword>
<dbReference type="AlphaFoldDB" id="R2XJT3"/>
<dbReference type="EMBL" id="ASWH01000001">
    <property type="protein sequence ID" value="EOW81791.1"/>
    <property type="molecule type" value="Genomic_DNA"/>
</dbReference>
<organism evidence="1 3">
    <name type="scientific">Enterococcus gilvus ATCC BAA-350</name>
    <dbReference type="NCBI Taxonomy" id="1158614"/>
    <lineage>
        <taxon>Bacteria</taxon>
        <taxon>Bacillati</taxon>
        <taxon>Bacillota</taxon>
        <taxon>Bacilli</taxon>
        <taxon>Lactobacillales</taxon>
        <taxon>Enterococcaceae</taxon>
        <taxon>Enterococcus</taxon>
    </lineage>
</organism>
<accession>R2XJT3</accession>
<name>R2XJT3_9ENTE</name>
<dbReference type="EMBL" id="AJDQ01000009">
    <property type="protein sequence ID" value="EOI54833.1"/>
    <property type="molecule type" value="Genomic_DNA"/>
</dbReference>
<dbReference type="RefSeq" id="WP_010781237.1">
    <property type="nucleotide sequence ID" value="NZ_ASWH01000001.1"/>
</dbReference>
<dbReference type="Proteomes" id="UP000013750">
    <property type="component" value="Unassembled WGS sequence"/>
</dbReference>
<protein>
    <submittedName>
        <fullName evidence="1">Uncharacterized protein</fullName>
    </submittedName>
</protein>
<evidence type="ECO:0000313" key="1">
    <source>
        <dbReference type="EMBL" id="EOI54833.1"/>
    </source>
</evidence>
<dbReference type="PATRIC" id="fig|1158614.3.peg.2859"/>
<evidence type="ECO:0000313" key="3">
    <source>
        <dbReference type="Proteomes" id="UP000013750"/>
    </source>
</evidence>
<sequence>MIDTDVSDVELATKIVDYLPAKYQKIMAGCLDSLKKIPNNADETWQFKKFMIMLYLALYPGQNEFWSLKDNSYKFWRGKGIDRLYELQFKQGVSA</sequence>